<evidence type="ECO:0000256" key="6">
    <source>
        <dbReference type="ARBA" id="ARBA00025643"/>
    </source>
</evidence>
<dbReference type="Gene3D" id="2.30.30.760">
    <property type="match status" value="1"/>
</dbReference>
<evidence type="ECO:0000256" key="1">
    <source>
        <dbReference type="ARBA" id="ARBA00004418"/>
    </source>
</evidence>
<reference evidence="9 10" key="1">
    <citation type="submission" date="2021-09" db="EMBL/GenBank/DDBJ databases">
        <title>Lysobacter sp. 13A isolated from the river sediment.</title>
        <authorList>
            <person name="Liu H."/>
            <person name="Li S."/>
            <person name="Mao S."/>
        </authorList>
    </citation>
    <scope>NUCLEOTIDE SEQUENCE [LARGE SCALE GENOMIC DNA]</scope>
    <source>
        <strain evidence="9 10">13A</strain>
    </source>
</reference>
<evidence type="ECO:0000256" key="5">
    <source>
        <dbReference type="ARBA" id="ARBA00022764"/>
    </source>
</evidence>
<dbReference type="InterPro" id="IPR041231">
    <property type="entry name" value="FlgA_N"/>
</dbReference>
<evidence type="ECO:0000256" key="7">
    <source>
        <dbReference type="RuleBase" id="RU362063"/>
    </source>
</evidence>
<dbReference type="Proteomes" id="UP001430954">
    <property type="component" value="Unassembled WGS sequence"/>
</dbReference>
<evidence type="ECO:0000313" key="10">
    <source>
        <dbReference type="Proteomes" id="UP001430954"/>
    </source>
</evidence>
<evidence type="ECO:0000256" key="2">
    <source>
        <dbReference type="ARBA" id="ARBA00010474"/>
    </source>
</evidence>
<dbReference type="Pfam" id="PF17656">
    <property type="entry name" value="ChapFlgA_N"/>
    <property type="match status" value="1"/>
</dbReference>
<dbReference type="InterPro" id="IPR039246">
    <property type="entry name" value="Flagellar_FlgA"/>
</dbReference>
<comment type="caution">
    <text evidence="9">The sequence shown here is derived from an EMBL/GenBank/DDBJ whole genome shotgun (WGS) entry which is preliminary data.</text>
</comment>
<comment type="similarity">
    <text evidence="2 7">Belongs to the FlgA family.</text>
</comment>
<dbReference type="CDD" id="cd11614">
    <property type="entry name" value="SAF_CpaB_FlgA_like"/>
    <property type="match status" value="1"/>
</dbReference>
<proteinExistence type="inferred from homology"/>
<keyword evidence="5 7" id="KW-0574">Periplasm</keyword>
<dbReference type="RefSeq" id="WP_223675735.1">
    <property type="nucleotide sequence ID" value="NZ_JAINZW010000003.1"/>
</dbReference>
<feature type="domain" description="SAF" evidence="8">
    <location>
        <begin position="111"/>
        <end position="173"/>
    </location>
</feature>
<dbReference type="EMBL" id="JAINZW010000003">
    <property type="protein sequence ID" value="MBZ4039314.1"/>
    <property type="molecule type" value="Genomic_DNA"/>
</dbReference>
<accession>A0ABS7T625</accession>
<evidence type="ECO:0000259" key="8">
    <source>
        <dbReference type="SMART" id="SM00858"/>
    </source>
</evidence>
<feature type="chain" id="PRO_5044977094" description="Flagella basal body P-ring formation protein FlgA" evidence="7">
    <location>
        <begin position="39"/>
        <end position="235"/>
    </location>
</feature>
<dbReference type="Gene3D" id="3.90.1210.10">
    <property type="entry name" value="Antifreeze-like/N-acetylneuraminic acid synthase C-terminal domain"/>
    <property type="match status" value="1"/>
</dbReference>
<keyword evidence="9" id="KW-0969">Cilium</keyword>
<comment type="subcellular location">
    <subcellularLocation>
        <location evidence="1 7">Periplasm</location>
    </subcellularLocation>
</comment>
<evidence type="ECO:0000313" key="9">
    <source>
        <dbReference type="EMBL" id="MBZ4039314.1"/>
    </source>
</evidence>
<dbReference type="InterPro" id="IPR013974">
    <property type="entry name" value="SAF"/>
</dbReference>
<dbReference type="PANTHER" id="PTHR36307:SF1">
    <property type="entry name" value="FLAGELLA BASAL BODY P-RING FORMATION PROTEIN FLGA"/>
    <property type="match status" value="1"/>
</dbReference>
<dbReference type="NCBIfam" id="TIGR03170">
    <property type="entry name" value="flgA_cterm"/>
    <property type="match status" value="1"/>
</dbReference>
<dbReference type="InterPro" id="IPR017585">
    <property type="entry name" value="SAF_FlgA"/>
</dbReference>
<keyword evidence="9" id="KW-0282">Flagellum</keyword>
<keyword evidence="10" id="KW-1185">Reference proteome</keyword>
<dbReference type="Pfam" id="PF13144">
    <property type="entry name" value="ChapFlgA"/>
    <property type="match status" value="1"/>
</dbReference>
<protein>
    <recommendedName>
        <fullName evidence="3 7">Flagella basal body P-ring formation protein FlgA</fullName>
    </recommendedName>
</protein>
<feature type="signal peptide" evidence="7">
    <location>
        <begin position="1"/>
        <end position="38"/>
    </location>
</feature>
<gene>
    <name evidence="9" type="primary">flgA</name>
    <name evidence="9" type="ORF">K6753_07185</name>
</gene>
<name>A0ABS7T625_9GAMM</name>
<dbReference type="PANTHER" id="PTHR36307">
    <property type="entry name" value="FLAGELLA BASAL BODY P-RING FORMATION PROTEIN FLGA"/>
    <property type="match status" value="1"/>
</dbReference>
<evidence type="ECO:0000256" key="4">
    <source>
        <dbReference type="ARBA" id="ARBA00022729"/>
    </source>
</evidence>
<evidence type="ECO:0000256" key="3">
    <source>
        <dbReference type="ARBA" id="ARBA00014754"/>
    </source>
</evidence>
<keyword evidence="7" id="KW-1005">Bacterial flagellum biogenesis</keyword>
<organism evidence="9 10">
    <name type="scientific">Novilysobacter selenitireducens</name>
    <dbReference type="NCBI Taxonomy" id="2872639"/>
    <lineage>
        <taxon>Bacteria</taxon>
        <taxon>Pseudomonadati</taxon>
        <taxon>Pseudomonadota</taxon>
        <taxon>Gammaproteobacteria</taxon>
        <taxon>Lysobacterales</taxon>
        <taxon>Lysobacteraceae</taxon>
        <taxon>Novilysobacter</taxon>
    </lineage>
</organism>
<comment type="function">
    <text evidence="6 7">Involved in the assembly process of the P-ring formation. It may associate with FlgF on the rod constituting a structure essential for the P-ring assembly or may act as a modulator protein for the P-ring assembly.</text>
</comment>
<dbReference type="SMART" id="SM00858">
    <property type="entry name" value="SAF"/>
    <property type="match status" value="1"/>
</dbReference>
<keyword evidence="4 7" id="KW-0732">Signal</keyword>
<sequence length="235" mass="24615">MPCLHSGMALHFSLLKSIRWPACIALLVLAVIGANAHAADFTPPDAIRDAALAAVGADASTAEATVDSRLRMAACMQPLQAVPVSRRSVQVRCTDAPGWQMFVPVRVRDVREVAVLRDSVKAGQPITADDITVQRRDMADAQGSGFADPAELVGQIARHGLAPGDAPTREDVAAGELLRRGDPVVLLSRIGGVEVRVAGRVLGQPGAGGTVSVENTESRRVVRGRVVGAGVVEVR</sequence>
<keyword evidence="9" id="KW-0966">Cell projection</keyword>